<dbReference type="PROSITE" id="PS51450">
    <property type="entry name" value="LRR"/>
    <property type="match status" value="2"/>
</dbReference>
<dbReference type="Gene3D" id="3.80.10.10">
    <property type="entry name" value="Ribonuclease Inhibitor"/>
    <property type="match status" value="1"/>
</dbReference>
<evidence type="ECO:0000256" key="2">
    <source>
        <dbReference type="ARBA" id="ARBA00022737"/>
    </source>
</evidence>
<protein>
    <submittedName>
        <fullName evidence="4">Uncharacterized protein</fullName>
    </submittedName>
</protein>
<feature type="region of interest" description="Disordered" evidence="3">
    <location>
        <begin position="463"/>
        <end position="483"/>
    </location>
</feature>
<sequence length="611" mass="69003">MAQTTTTDPFSAIYKAQPGQLPSSLSSDSYHNKREQGTDRESQSSHNLFSPSLAGERDRVVRKRMLSNPESYLLPSPSISSTPRTKSKLSTSNTTRKEEEGTQTRNKPRFRSETSNPNIIQSSFYTTPPSGPSAGIFFEPPRSLDTLLTKKTRSVLNNTPLFLQDVEDQLRDDSHRRFSFAFSRAIMKGDTTLDLKLVHLSLSGPKIATITNVVLFPHSDSQIHTIPDLAELVEEQKTGHLKDKVKAIATIERLVVGDNPHQPNTINNRQTITRARSVPIVSFSAPTHTASLYLANNQLNSTSFAGLERICYFQGLENLSLRGNKLTEIPDEFGSQLHNLKSLNLSYNLLKFLPSSILSLKNCKLILSGNPWYNNKFQQLMIKDRSMDEEDQEQFKWISESKGVFYISSSANTTSTFLPVKDNHIQPTPPPIPSLLETCIRKLCITNSNLTTEEGEETIIEQDSIDQHHESDPEEEEQSTNLPTRIQEIISDPISYFYRCDLCKSKLTLKPNTLTISHHHDQPRYAFQFFQENDGFIGLTPFSNHQSQSQSEPESHSTTHNHQSVDQNGQSVDHNVIHQSVVVDLNPHQNLIPIRWNICSLNCCIEHLINQ</sequence>
<dbReference type="OrthoDB" id="2501785at2759"/>
<feature type="region of interest" description="Disordered" evidence="3">
    <location>
        <begin position="540"/>
        <end position="568"/>
    </location>
</feature>
<keyword evidence="1" id="KW-0433">Leucine-rich repeat</keyword>
<evidence type="ECO:0000256" key="3">
    <source>
        <dbReference type="SAM" id="MobiDB-lite"/>
    </source>
</evidence>
<feature type="region of interest" description="Disordered" evidence="3">
    <location>
        <begin position="1"/>
        <end position="116"/>
    </location>
</feature>
<reference evidence="5" key="3">
    <citation type="journal article" date="2018" name="Mol. Plant Microbe Interact.">
        <title>Genome sequence resources for the wheat stripe rust pathogen (Puccinia striiformis f. sp. tritici) and the barley stripe rust pathogen (Puccinia striiformis f. sp. hordei).</title>
        <authorList>
            <person name="Xia C."/>
            <person name="Wang M."/>
            <person name="Yin C."/>
            <person name="Cornejo O.E."/>
            <person name="Hulbert S.H."/>
            <person name="Chen X."/>
        </authorList>
    </citation>
    <scope>NUCLEOTIDE SEQUENCE [LARGE SCALE GENOMIC DNA]</scope>
    <source>
        <strain evidence="5">93TX-2</strain>
    </source>
</reference>
<dbReference type="SMART" id="SM00369">
    <property type="entry name" value="LRR_TYP"/>
    <property type="match status" value="2"/>
</dbReference>
<evidence type="ECO:0000313" key="4">
    <source>
        <dbReference type="EMBL" id="POW21341.1"/>
    </source>
</evidence>
<keyword evidence="2" id="KW-0677">Repeat</keyword>
<dbReference type="VEuPathDB" id="FungiDB:PSHT_02522"/>
<feature type="compositionally biased region" description="Low complexity" evidence="3">
    <location>
        <begin position="543"/>
        <end position="560"/>
    </location>
</feature>
<dbReference type="VEuPathDB" id="FungiDB:PSTT_03347"/>
<proteinExistence type="predicted"/>
<comment type="caution">
    <text evidence="4">The sequence shown here is derived from an EMBL/GenBank/DDBJ whole genome shotgun (WGS) entry which is preliminary data.</text>
</comment>
<dbReference type="InterPro" id="IPR001611">
    <property type="entry name" value="Leu-rich_rpt"/>
</dbReference>
<gene>
    <name evidence="4" type="ORF">PSHT_02522</name>
</gene>
<reference evidence="4 5" key="1">
    <citation type="submission" date="2017-12" db="EMBL/GenBank/DDBJ databases">
        <title>Gene loss provides genomic basis for host adaptation in cereal stripe rust fungi.</title>
        <authorList>
            <person name="Xia C."/>
        </authorList>
    </citation>
    <scope>NUCLEOTIDE SEQUENCE [LARGE SCALE GENOMIC DNA]</scope>
    <source>
        <strain evidence="4 5">93TX-2</strain>
    </source>
</reference>
<dbReference type="AlphaFoldDB" id="A0A2S4WHW5"/>
<dbReference type="Pfam" id="PF13855">
    <property type="entry name" value="LRR_8"/>
    <property type="match status" value="1"/>
</dbReference>
<dbReference type="InterPro" id="IPR032675">
    <property type="entry name" value="LRR_dom_sf"/>
</dbReference>
<dbReference type="InterPro" id="IPR003591">
    <property type="entry name" value="Leu-rich_rpt_typical-subtyp"/>
</dbReference>
<dbReference type="SUPFAM" id="SSF52058">
    <property type="entry name" value="L domain-like"/>
    <property type="match status" value="1"/>
</dbReference>
<name>A0A2S4WHW5_9BASI</name>
<dbReference type="Proteomes" id="UP000238274">
    <property type="component" value="Unassembled WGS sequence"/>
</dbReference>
<reference evidence="5" key="2">
    <citation type="journal article" date="2018" name="BMC Genomics">
        <title>Genomic insights into host adaptation between the wheat stripe rust pathogen (Puccinia striiformis f. sp. tritici) and the barley stripe rust pathogen (Puccinia striiformis f. sp. hordei).</title>
        <authorList>
            <person name="Xia C."/>
            <person name="Wang M."/>
            <person name="Yin C."/>
            <person name="Cornejo O.E."/>
            <person name="Hulbert S.H."/>
            <person name="Chen X."/>
        </authorList>
    </citation>
    <scope>NUCLEOTIDE SEQUENCE [LARGE SCALE GENOMIC DNA]</scope>
    <source>
        <strain evidence="5">93TX-2</strain>
    </source>
</reference>
<accession>A0A2S4WHW5</accession>
<feature type="compositionally biased region" description="Polar residues" evidence="3">
    <location>
        <begin position="20"/>
        <end position="29"/>
    </location>
</feature>
<dbReference type="EMBL" id="PKSM01000022">
    <property type="protein sequence ID" value="POW21341.1"/>
    <property type="molecule type" value="Genomic_DNA"/>
</dbReference>
<feature type="compositionally biased region" description="Polar residues" evidence="3">
    <location>
        <begin position="77"/>
        <end position="94"/>
    </location>
</feature>
<evidence type="ECO:0000256" key="1">
    <source>
        <dbReference type="ARBA" id="ARBA00022614"/>
    </source>
</evidence>
<organism evidence="4 5">
    <name type="scientific">Puccinia striiformis</name>
    <dbReference type="NCBI Taxonomy" id="27350"/>
    <lineage>
        <taxon>Eukaryota</taxon>
        <taxon>Fungi</taxon>
        <taxon>Dikarya</taxon>
        <taxon>Basidiomycota</taxon>
        <taxon>Pucciniomycotina</taxon>
        <taxon>Pucciniomycetes</taxon>
        <taxon>Pucciniales</taxon>
        <taxon>Pucciniaceae</taxon>
        <taxon>Puccinia</taxon>
    </lineage>
</organism>
<evidence type="ECO:0000313" key="5">
    <source>
        <dbReference type="Proteomes" id="UP000238274"/>
    </source>
</evidence>
<keyword evidence="5" id="KW-1185">Reference proteome</keyword>
<feature type="compositionally biased region" description="Basic and acidic residues" evidence="3">
    <location>
        <begin position="30"/>
        <end position="43"/>
    </location>
</feature>